<feature type="transmembrane region" description="Helical" evidence="2">
    <location>
        <begin position="208"/>
        <end position="226"/>
    </location>
</feature>
<evidence type="ECO:0000313" key="3">
    <source>
        <dbReference type="EMBL" id="KAF7729881.1"/>
    </source>
</evidence>
<keyword evidence="2" id="KW-0472">Membrane</keyword>
<keyword evidence="2" id="KW-1133">Transmembrane helix</keyword>
<dbReference type="InterPro" id="IPR036305">
    <property type="entry name" value="RGS_sf"/>
</dbReference>
<feature type="transmembrane region" description="Helical" evidence="2">
    <location>
        <begin position="318"/>
        <end position="341"/>
    </location>
</feature>
<dbReference type="AlphaFoldDB" id="A0A8H7BTK5"/>
<feature type="transmembrane region" description="Helical" evidence="2">
    <location>
        <begin position="106"/>
        <end position="125"/>
    </location>
</feature>
<evidence type="ECO:0000313" key="4">
    <source>
        <dbReference type="Proteomes" id="UP000605846"/>
    </source>
</evidence>
<evidence type="ECO:0000256" key="1">
    <source>
        <dbReference type="SAM" id="MobiDB-lite"/>
    </source>
</evidence>
<keyword evidence="2" id="KW-0812">Transmembrane</keyword>
<proteinExistence type="predicted"/>
<feature type="transmembrane region" description="Helical" evidence="2">
    <location>
        <begin position="44"/>
        <end position="68"/>
    </location>
</feature>
<feature type="transmembrane region" description="Helical" evidence="2">
    <location>
        <begin position="246"/>
        <end position="266"/>
    </location>
</feature>
<feature type="transmembrane region" description="Helical" evidence="2">
    <location>
        <begin position="137"/>
        <end position="155"/>
    </location>
</feature>
<name>A0A8H7BTK5_9FUNG</name>
<dbReference type="OrthoDB" id="196547at2759"/>
<dbReference type="Proteomes" id="UP000605846">
    <property type="component" value="Unassembled WGS sequence"/>
</dbReference>
<sequence>MAHPFSLLPNCSDPIELPKFLQPTIEENISLCDWTRTAIIALRVYFGFSLFNFIYVVGTTLAYVYCVVSAQRYRHTSIDMSAAPIDHTQEEVARTRRRDSLRKRSLFGPCLGAFGHLIFSSGIFVYESFFGLVTCDILLWCTLIGFYTWMFALCWRAYRLHFLIRVHDLRQRFLRLSGEEQVQRQTDKEYQWFVKNRDFKAIRTRRPLLYYLGSVGIISAICAVSEHMSVAKSGNQCQFAWGSYLMMGYVALFFVLVAPTLVWYLRGNQDAHGIRNEIMIDVAVGVPCFILYVIWIGVFRAHGLAGANQTVRMVFPGANWILIMTSVGHIVSIVIPLFKYLRQKPGFAVFRSREASFPLADTTDTQPGATQEDYPLELTTDSLNRVFSDPKMMRVLREWAIKDFSVENVLFYERYLRLVGCVQKKTASLHPVDKLLTTPIGPDLLPEFADFYATFICDNAPLQVNITYKARRRIDNLLGNGQAMYNVHRPSWRNAMSSILSAATRFSPGPSPQSNVVQREEDTEYFFMEEQKHKQSDYRLPPASPSPSSTTSVIPMDRESNRTMAQDSSSELRQVITLEIFEEARQEVFWNIFSGLFPRLVDAYKS</sequence>
<dbReference type="Gene3D" id="1.10.167.10">
    <property type="entry name" value="Regulator of G-protein Signalling 4, domain 2"/>
    <property type="match status" value="1"/>
</dbReference>
<evidence type="ECO:0000256" key="2">
    <source>
        <dbReference type="SAM" id="Phobius"/>
    </source>
</evidence>
<dbReference type="EMBL" id="JABAYA010000021">
    <property type="protein sequence ID" value="KAF7729881.1"/>
    <property type="molecule type" value="Genomic_DNA"/>
</dbReference>
<comment type="caution">
    <text evidence="3">The sequence shown here is derived from an EMBL/GenBank/DDBJ whole genome shotgun (WGS) entry which is preliminary data.</text>
</comment>
<dbReference type="InterPro" id="IPR044926">
    <property type="entry name" value="RGS_subdomain_2"/>
</dbReference>
<evidence type="ECO:0008006" key="5">
    <source>
        <dbReference type="Google" id="ProtNLM"/>
    </source>
</evidence>
<dbReference type="SUPFAM" id="SSF48097">
    <property type="entry name" value="Regulator of G-protein signaling, RGS"/>
    <property type="match status" value="1"/>
</dbReference>
<gene>
    <name evidence="3" type="ORF">EC973_003615</name>
</gene>
<reference evidence="3" key="1">
    <citation type="submission" date="2020-01" db="EMBL/GenBank/DDBJ databases">
        <title>Genome Sequencing of Three Apophysomyces-Like Fungal Strains Confirms a Novel Fungal Genus in the Mucoromycota with divergent Burkholderia-like Endosymbiotic Bacteria.</title>
        <authorList>
            <person name="Stajich J.E."/>
            <person name="Macias A.M."/>
            <person name="Carter-House D."/>
            <person name="Lovett B."/>
            <person name="Kasson L.R."/>
            <person name="Berry K."/>
            <person name="Grigoriev I."/>
            <person name="Chang Y."/>
            <person name="Spatafora J."/>
            <person name="Kasson M.T."/>
        </authorList>
    </citation>
    <scope>NUCLEOTIDE SEQUENCE</scope>
    <source>
        <strain evidence="3">NRRL A-21654</strain>
    </source>
</reference>
<feature type="transmembrane region" description="Helical" evidence="2">
    <location>
        <begin position="278"/>
        <end position="298"/>
    </location>
</feature>
<protein>
    <recommendedName>
        <fullName evidence="5">RGS domain-containing protein</fullName>
    </recommendedName>
</protein>
<accession>A0A8H7BTK5</accession>
<feature type="region of interest" description="Disordered" evidence="1">
    <location>
        <begin position="533"/>
        <end position="569"/>
    </location>
</feature>
<keyword evidence="4" id="KW-1185">Reference proteome</keyword>
<organism evidence="3 4">
    <name type="scientific">Apophysomyces ossiformis</name>
    <dbReference type="NCBI Taxonomy" id="679940"/>
    <lineage>
        <taxon>Eukaryota</taxon>
        <taxon>Fungi</taxon>
        <taxon>Fungi incertae sedis</taxon>
        <taxon>Mucoromycota</taxon>
        <taxon>Mucoromycotina</taxon>
        <taxon>Mucoromycetes</taxon>
        <taxon>Mucorales</taxon>
        <taxon>Mucorineae</taxon>
        <taxon>Mucoraceae</taxon>
        <taxon>Apophysomyces</taxon>
    </lineage>
</organism>